<dbReference type="PANTHER" id="PTHR34389:SF2">
    <property type="entry name" value="L-RHAMNOSE MUTAROTASE"/>
    <property type="match status" value="1"/>
</dbReference>
<evidence type="ECO:0000313" key="1">
    <source>
        <dbReference type="EMBL" id="MYM19114.1"/>
    </source>
</evidence>
<dbReference type="SUPFAM" id="SSF54909">
    <property type="entry name" value="Dimeric alpha+beta barrel"/>
    <property type="match status" value="1"/>
</dbReference>
<keyword evidence="1" id="KW-0413">Isomerase</keyword>
<dbReference type="EC" id="5.1.3.32" evidence="1"/>
<dbReference type="GO" id="GO:0062192">
    <property type="term" value="F:L-rhamnose mutarotase activity"/>
    <property type="evidence" value="ECO:0007669"/>
    <property type="project" value="UniProtKB-EC"/>
</dbReference>
<reference evidence="1 2" key="1">
    <citation type="submission" date="2020-01" db="EMBL/GenBank/DDBJ databases">
        <authorList>
            <person name="Deng T."/>
        </authorList>
    </citation>
    <scope>NUCLEOTIDE SEQUENCE [LARGE SCALE GENOMIC DNA]</scope>
    <source>
        <strain evidence="1 2">5221</strain>
    </source>
</reference>
<name>A0A6N9H678_9MICO</name>
<gene>
    <name evidence="1" type="ORF">GSY69_03780</name>
</gene>
<dbReference type="PANTHER" id="PTHR34389">
    <property type="entry name" value="L-RHAMNOSE MUTAROTASE"/>
    <property type="match status" value="1"/>
</dbReference>
<dbReference type="InterPro" id="IPR008000">
    <property type="entry name" value="Rham/fucose_mutarotase"/>
</dbReference>
<organism evidence="1 2">
    <name type="scientific">Brevibacterium rongguiense</name>
    <dbReference type="NCBI Taxonomy" id="2695267"/>
    <lineage>
        <taxon>Bacteria</taxon>
        <taxon>Bacillati</taxon>
        <taxon>Actinomycetota</taxon>
        <taxon>Actinomycetes</taxon>
        <taxon>Micrococcales</taxon>
        <taxon>Brevibacteriaceae</taxon>
        <taxon>Brevibacterium</taxon>
    </lineage>
</organism>
<dbReference type="InterPro" id="IPR011008">
    <property type="entry name" value="Dimeric_a/b-barrel"/>
</dbReference>
<accession>A0A6N9H678</accession>
<evidence type="ECO:0000313" key="2">
    <source>
        <dbReference type="Proteomes" id="UP000469215"/>
    </source>
</evidence>
<sequence length="104" mass="11568">MQVDPESLDEYIEAHAAVWPDMLRALAAAGWTNYSLFARPDGMIIGYVETDDYTTAQDRMSATEINAQWQAHMSRLFAAGGSFDTGQVRLAEIFHLEDQLANLG</sequence>
<protein>
    <submittedName>
        <fullName evidence="1">L-rhamnose mutarotase</fullName>
        <ecNumber evidence="1">5.1.3.32</ecNumber>
    </submittedName>
</protein>
<dbReference type="EMBL" id="WWEQ01000010">
    <property type="protein sequence ID" value="MYM19114.1"/>
    <property type="molecule type" value="Genomic_DNA"/>
</dbReference>
<dbReference type="GO" id="GO:0019301">
    <property type="term" value="P:rhamnose catabolic process"/>
    <property type="evidence" value="ECO:0007669"/>
    <property type="project" value="TreeGrafter"/>
</dbReference>
<comment type="caution">
    <text evidence="1">The sequence shown here is derived from an EMBL/GenBank/DDBJ whole genome shotgun (WGS) entry which is preliminary data.</text>
</comment>
<keyword evidence="2" id="KW-1185">Reference proteome</keyword>
<dbReference type="Gene3D" id="3.30.70.100">
    <property type="match status" value="1"/>
</dbReference>
<dbReference type="Proteomes" id="UP000469215">
    <property type="component" value="Unassembled WGS sequence"/>
</dbReference>
<dbReference type="AlphaFoldDB" id="A0A6N9H678"/>
<proteinExistence type="predicted"/>
<dbReference type="Pfam" id="PF05336">
    <property type="entry name" value="rhaM"/>
    <property type="match status" value="1"/>
</dbReference>